<dbReference type="GO" id="GO:0016740">
    <property type="term" value="F:transferase activity"/>
    <property type="evidence" value="ECO:0007669"/>
    <property type="project" value="UniProtKB-KW"/>
</dbReference>
<sequence>MRRFDASKFLFFTASIIIILGFTFVSGLYLGGHKSPLYMAVLDVKHQIEESFATLFGELPTLTKTSPHQFLQPAKYEGEGVTINHPDNDNHEFIFMTGFFDGGNEIRLIKRDGSFVNRWPIRFSEIYEDDSHMLQPPATDWNIDIHGAVALPDGSVVFNMVHAGLVKLDRNGNVVWKLYKDTHHSVEIAEDGGFWVCSTRYYDADSASPLPPFETPCREDTALRVSGDGKLLQEISIPKLFLDNGLETILTANGCSFDLDAWLDDEIVHLNKVAELSRDSAKNFPLFEPHDLAISIRGYNLLAVFSPSTKKIKWWKIGPWRRQHDPEFSPDGSIVLFNNNIYRDVFGRPPHASESRPDIPRVTNIMACNPVTDQCKVLYGGVKGQEFLSVIRGKVELTARNGLLITEYEGGRVFETDAEGRIVWEYINRYDENRVTEITGARIYPAEYFSETDWGAEG</sequence>
<proteinExistence type="predicted"/>
<organism evidence="2 3">
    <name type="scientific">Desulfatibacillum alkenivorans DSM 16219</name>
    <dbReference type="NCBI Taxonomy" id="1121393"/>
    <lineage>
        <taxon>Bacteria</taxon>
        <taxon>Pseudomonadati</taxon>
        <taxon>Thermodesulfobacteriota</taxon>
        <taxon>Desulfobacteria</taxon>
        <taxon>Desulfobacterales</taxon>
        <taxon>Desulfatibacillaceae</taxon>
        <taxon>Desulfatibacillum</taxon>
    </lineage>
</organism>
<keyword evidence="1" id="KW-0472">Membrane</keyword>
<dbReference type="Proteomes" id="UP000183994">
    <property type="component" value="Unassembled WGS sequence"/>
</dbReference>
<gene>
    <name evidence="2" type="ORF">SAMN02745216_00570</name>
</gene>
<protein>
    <submittedName>
        <fullName evidence="2">Arylsulfotransferase (ASST)</fullName>
    </submittedName>
</protein>
<dbReference type="OrthoDB" id="264813at2"/>
<evidence type="ECO:0000256" key="1">
    <source>
        <dbReference type="SAM" id="Phobius"/>
    </source>
</evidence>
<dbReference type="SUPFAM" id="SSF75011">
    <property type="entry name" value="3-carboxy-cis,cis-mucoante lactonizing enzyme"/>
    <property type="match status" value="1"/>
</dbReference>
<dbReference type="Pfam" id="PF14269">
    <property type="entry name" value="Arylsulfotran_2"/>
    <property type="match status" value="1"/>
</dbReference>
<keyword evidence="1" id="KW-1133">Transmembrane helix</keyword>
<dbReference type="EMBL" id="FQZU01000002">
    <property type="protein sequence ID" value="SHI81019.1"/>
    <property type="molecule type" value="Genomic_DNA"/>
</dbReference>
<keyword evidence="1" id="KW-0812">Transmembrane</keyword>
<accession>A0A1M6E6L4</accession>
<evidence type="ECO:0000313" key="3">
    <source>
        <dbReference type="Proteomes" id="UP000183994"/>
    </source>
</evidence>
<feature type="transmembrane region" description="Helical" evidence="1">
    <location>
        <begin position="9"/>
        <end position="30"/>
    </location>
</feature>
<keyword evidence="2" id="KW-0808">Transferase</keyword>
<reference evidence="3" key="1">
    <citation type="submission" date="2016-11" db="EMBL/GenBank/DDBJ databases">
        <authorList>
            <person name="Varghese N."/>
            <person name="Submissions S."/>
        </authorList>
    </citation>
    <scope>NUCLEOTIDE SEQUENCE [LARGE SCALE GENOMIC DNA]</scope>
    <source>
        <strain evidence="3">DSM 16219</strain>
    </source>
</reference>
<dbReference type="InterPro" id="IPR039535">
    <property type="entry name" value="ASST-like"/>
</dbReference>
<dbReference type="STRING" id="1121393.SAMN02745216_00570"/>
<name>A0A1M6E6L4_9BACT</name>
<evidence type="ECO:0000313" key="2">
    <source>
        <dbReference type="EMBL" id="SHI81019.1"/>
    </source>
</evidence>
<dbReference type="AlphaFoldDB" id="A0A1M6E6L4"/>
<keyword evidence="3" id="KW-1185">Reference proteome</keyword>